<sequence>MGKDTEFPWELLKAECLRLVCTQLVQGSSQDMNNYPVSRKDEMIEFLRDVEARSLDAAVKTLELAPRKTTGGDEAASPPKRKAVHSEEDTNDEEADGADGYNTRFKGVKRVKVREATPEPTSRTPRKAGRPRKSIPTGEGGESPTQPKRSPRKSVGGSTPAGTAKRGRGRPRKSVPEGGAPAGTSALAAAVEKPADHDAGGDAKEGESMEGDATDVPVKRGRGRPRKSDVVAPKTPKTPKTPKAASAAKGPVLDADGNPKRGRGRPRKSVPATTDKPPSSKGKQVFDGVLLEKRKSSIDDAGAAEPEAATGGEVEEEDAVLAAVQNGNNGEGDLSSLGGSNKENDPNDAFRYTPTDHDVDMDADGDPDGEAVESAAAVASATVV</sequence>
<dbReference type="PROSITE" id="PS00354">
    <property type="entry name" value="HMGI_Y"/>
    <property type="match status" value="1"/>
</dbReference>
<dbReference type="GO" id="GO:0006355">
    <property type="term" value="P:regulation of DNA-templated transcription"/>
    <property type="evidence" value="ECO:0007669"/>
    <property type="project" value="InterPro"/>
</dbReference>
<gene>
    <name evidence="6" type="ORF">HYPSUDRAFT_49857</name>
</gene>
<evidence type="ECO:0000256" key="3">
    <source>
        <dbReference type="ARBA" id="ARBA00023125"/>
    </source>
</evidence>
<reference evidence="7" key="1">
    <citation type="submission" date="2014-04" db="EMBL/GenBank/DDBJ databases">
        <title>Evolutionary Origins and Diversification of the Mycorrhizal Mutualists.</title>
        <authorList>
            <consortium name="DOE Joint Genome Institute"/>
            <consortium name="Mycorrhizal Genomics Consortium"/>
            <person name="Kohler A."/>
            <person name="Kuo A."/>
            <person name="Nagy L.G."/>
            <person name="Floudas D."/>
            <person name="Copeland A."/>
            <person name="Barry K.W."/>
            <person name="Cichocki N."/>
            <person name="Veneault-Fourrey C."/>
            <person name="LaButti K."/>
            <person name="Lindquist E.A."/>
            <person name="Lipzen A."/>
            <person name="Lundell T."/>
            <person name="Morin E."/>
            <person name="Murat C."/>
            <person name="Riley R."/>
            <person name="Ohm R."/>
            <person name="Sun H."/>
            <person name="Tunlid A."/>
            <person name="Henrissat B."/>
            <person name="Grigoriev I.V."/>
            <person name="Hibbett D.S."/>
            <person name="Martin F."/>
        </authorList>
    </citation>
    <scope>NUCLEOTIDE SEQUENCE [LARGE SCALE GENOMIC DNA]</scope>
    <source>
        <strain evidence="7">FD-334 SS-4</strain>
    </source>
</reference>
<evidence type="ECO:0000256" key="4">
    <source>
        <dbReference type="ARBA" id="ARBA00023242"/>
    </source>
</evidence>
<dbReference type="Proteomes" id="UP000054270">
    <property type="component" value="Unassembled WGS sequence"/>
</dbReference>
<keyword evidence="7" id="KW-1185">Reference proteome</keyword>
<dbReference type="EMBL" id="KN817747">
    <property type="protein sequence ID" value="KJA13382.1"/>
    <property type="molecule type" value="Genomic_DNA"/>
</dbReference>
<feature type="region of interest" description="Disordered" evidence="5">
    <location>
        <begin position="64"/>
        <end position="370"/>
    </location>
</feature>
<dbReference type="GO" id="GO:0003677">
    <property type="term" value="F:DNA binding"/>
    <property type="evidence" value="ECO:0007669"/>
    <property type="project" value="UniProtKB-KW"/>
</dbReference>
<evidence type="ECO:0000256" key="5">
    <source>
        <dbReference type="SAM" id="MobiDB-lite"/>
    </source>
</evidence>
<keyword evidence="2" id="KW-0677">Repeat</keyword>
<evidence type="ECO:0000256" key="1">
    <source>
        <dbReference type="ARBA" id="ARBA00004123"/>
    </source>
</evidence>
<proteinExistence type="predicted"/>
<feature type="compositionally biased region" description="Basic residues" evidence="5">
    <location>
        <begin position="124"/>
        <end position="133"/>
    </location>
</feature>
<dbReference type="PRINTS" id="PR00930">
    <property type="entry name" value="HIGHMOBLTYIY"/>
</dbReference>
<feature type="compositionally biased region" description="Basic and acidic residues" evidence="5">
    <location>
        <begin position="193"/>
        <end position="207"/>
    </location>
</feature>
<dbReference type="SMART" id="SM00384">
    <property type="entry name" value="AT_hook"/>
    <property type="match status" value="4"/>
</dbReference>
<evidence type="ECO:0000313" key="7">
    <source>
        <dbReference type="Proteomes" id="UP000054270"/>
    </source>
</evidence>
<keyword evidence="4" id="KW-0539">Nucleus</keyword>
<dbReference type="PRINTS" id="PR00929">
    <property type="entry name" value="ATHOOK"/>
</dbReference>
<evidence type="ECO:0000313" key="6">
    <source>
        <dbReference type="EMBL" id="KJA13382.1"/>
    </source>
</evidence>
<dbReference type="OMA" id="CRDIGIG"/>
<dbReference type="InterPro" id="IPR000637">
    <property type="entry name" value="HMGI/Y_DNA-bd_CS"/>
</dbReference>
<feature type="compositionally biased region" description="Low complexity" evidence="5">
    <location>
        <begin position="178"/>
        <end position="190"/>
    </location>
</feature>
<feature type="compositionally biased region" description="Low complexity" evidence="5">
    <location>
        <begin position="241"/>
        <end position="251"/>
    </location>
</feature>
<evidence type="ECO:0000256" key="2">
    <source>
        <dbReference type="ARBA" id="ARBA00022737"/>
    </source>
</evidence>
<dbReference type="GO" id="GO:0005634">
    <property type="term" value="C:nucleus"/>
    <property type="evidence" value="ECO:0007669"/>
    <property type="project" value="UniProtKB-SubCell"/>
</dbReference>
<dbReference type="GO" id="GO:0000785">
    <property type="term" value="C:chromatin"/>
    <property type="evidence" value="ECO:0007669"/>
    <property type="project" value="InterPro"/>
</dbReference>
<dbReference type="STRING" id="945553.A0A0D2KFY5"/>
<organism evidence="6 7">
    <name type="scientific">Hypholoma sublateritium (strain FD-334 SS-4)</name>
    <dbReference type="NCBI Taxonomy" id="945553"/>
    <lineage>
        <taxon>Eukaryota</taxon>
        <taxon>Fungi</taxon>
        <taxon>Dikarya</taxon>
        <taxon>Basidiomycota</taxon>
        <taxon>Agaricomycotina</taxon>
        <taxon>Agaricomycetes</taxon>
        <taxon>Agaricomycetidae</taxon>
        <taxon>Agaricales</taxon>
        <taxon>Agaricineae</taxon>
        <taxon>Strophariaceae</taxon>
        <taxon>Hypholoma</taxon>
    </lineage>
</organism>
<feature type="compositionally biased region" description="Low complexity" evidence="5">
    <location>
        <begin position="299"/>
        <end position="312"/>
    </location>
</feature>
<dbReference type="Pfam" id="PF02178">
    <property type="entry name" value="AT_hook"/>
    <property type="match status" value="4"/>
</dbReference>
<protein>
    <submittedName>
        <fullName evidence="6">Uncharacterized protein</fullName>
    </submittedName>
</protein>
<dbReference type="AlphaFoldDB" id="A0A0D2KFY5"/>
<comment type="subcellular location">
    <subcellularLocation>
        <location evidence="1">Nucleus</location>
    </subcellularLocation>
</comment>
<dbReference type="OrthoDB" id="3892913at2759"/>
<keyword evidence="3" id="KW-0238">DNA-binding</keyword>
<accession>A0A0D2KFY5</accession>
<name>A0A0D2KFY5_HYPSF</name>
<feature type="compositionally biased region" description="Acidic residues" evidence="5">
    <location>
        <begin position="361"/>
        <end position="370"/>
    </location>
</feature>
<dbReference type="InterPro" id="IPR000116">
    <property type="entry name" value="HMGA"/>
</dbReference>
<dbReference type="InterPro" id="IPR017956">
    <property type="entry name" value="AT_hook_DNA-bd_motif"/>
</dbReference>